<accession>A0A6A6CRM1</accession>
<dbReference type="EMBL" id="ML993586">
    <property type="protein sequence ID" value="KAF2169927.1"/>
    <property type="molecule type" value="Genomic_DNA"/>
</dbReference>
<dbReference type="AlphaFoldDB" id="A0A6A6CRM1"/>
<dbReference type="OrthoDB" id="3643633at2759"/>
<keyword evidence="3" id="KW-1185">Reference proteome</keyword>
<evidence type="ECO:0008006" key="4">
    <source>
        <dbReference type="Google" id="ProtNLM"/>
    </source>
</evidence>
<evidence type="ECO:0000313" key="3">
    <source>
        <dbReference type="Proteomes" id="UP000799537"/>
    </source>
</evidence>
<feature type="compositionally biased region" description="Low complexity" evidence="1">
    <location>
        <begin position="90"/>
        <end position="99"/>
    </location>
</feature>
<dbReference type="RefSeq" id="XP_033670816.1">
    <property type="nucleotide sequence ID" value="XM_033804989.1"/>
</dbReference>
<name>A0A6A6CRM1_ZASCE</name>
<dbReference type="InterPro" id="IPR021858">
    <property type="entry name" value="Fun_TF"/>
</dbReference>
<organism evidence="2 3">
    <name type="scientific">Zasmidium cellare ATCC 36951</name>
    <dbReference type="NCBI Taxonomy" id="1080233"/>
    <lineage>
        <taxon>Eukaryota</taxon>
        <taxon>Fungi</taxon>
        <taxon>Dikarya</taxon>
        <taxon>Ascomycota</taxon>
        <taxon>Pezizomycotina</taxon>
        <taxon>Dothideomycetes</taxon>
        <taxon>Dothideomycetidae</taxon>
        <taxon>Mycosphaerellales</taxon>
        <taxon>Mycosphaerellaceae</taxon>
        <taxon>Zasmidium</taxon>
    </lineage>
</organism>
<evidence type="ECO:0000256" key="1">
    <source>
        <dbReference type="SAM" id="MobiDB-lite"/>
    </source>
</evidence>
<dbReference type="Pfam" id="PF11951">
    <property type="entry name" value="Fungal_trans_2"/>
    <property type="match status" value="1"/>
</dbReference>
<sequence>MQRPHGDGKPEPLSRTTSKSPLPSPGEERQDPFIITHPTGVAFVPFKAGTSSGISSETRRAVRVQAAKASAAARKRTIARKLAGKRSTSYDDASSSSAAESDRGRRLSASSAVDLKSLTLTTSPSPARSISAGQLEPFRLYPASKWHPEIPDLVDYFLHNFAPDFTTDMLGRDVMRNQLWPEALQDSALFHAVLLTAASHASLSRAQPIPTPLLAQLRSSTFESANSAIAKSQGRAGISDAVAGAIALMAAWELHYGNLSTYEMHMGGLETIVNMRGGLASSEPTQAGLDSFSTAIAQLILNAGYDLAVYANRKPYFDANDNQLAIARAPLRSRGLTRLSQQRLVLPSLLKLVDVLSLYKPGDRSAFSTVRDTQQRLVEWSLALVTKVSYCPTQTLREDNTKQQASALIRLVGLTLCEYFQMLAGTVSSEGLQALYAEALLLAPETLVGTLYEEATFWALFTICSATGRCEAKHMRCLKRLSMELSIRDWTAARDLLSIYVFPDDTLDGSAYNLWEAISNSMIARDTTLGPKENNVFAKGIQHPPAHIGAAIAAVEATTT</sequence>
<dbReference type="Proteomes" id="UP000799537">
    <property type="component" value="Unassembled WGS sequence"/>
</dbReference>
<dbReference type="GeneID" id="54558261"/>
<proteinExistence type="predicted"/>
<feature type="compositionally biased region" description="Basic residues" evidence="1">
    <location>
        <begin position="73"/>
        <end position="84"/>
    </location>
</feature>
<reference evidence="2" key="1">
    <citation type="journal article" date="2020" name="Stud. Mycol.">
        <title>101 Dothideomycetes genomes: a test case for predicting lifestyles and emergence of pathogens.</title>
        <authorList>
            <person name="Haridas S."/>
            <person name="Albert R."/>
            <person name="Binder M."/>
            <person name="Bloem J."/>
            <person name="Labutti K."/>
            <person name="Salamov A."/>
            <person name="Andreopoulos B."/>
            <person name="Baker S."/>
            <person name="Barry K."/>
            <person name="Bills G."/>
            <person name="Bluhm B."/>
            <person name="Cannon C."/>
            <person name="Castanera R."/>
            <person name="Culley D."/>
            <person name="Daum C."/>
            <person name="Ezra D."/>
            <person name="Gonzalez J."/>
            <person name="Henrissat B."/>
            <person name="Kuo A."/>
            <person name="Liang C."/>
            <person name="Lipzen A."/>
            <person name="Lutzoni F."/>
            <person name="Magnuson J."/>
            <person name="Mondo S."/>
            <person name="Nolan M."/>
            <person name="Ohm R."/>
            <person name="Pangilinan J."/>
            <person name="Park H.-J."/>
            <person name="Ramirez L."/>
            <person name="Alfaro M."/>
            <person name="Sun H."/>
            <person name="Tritt A."/>
            <person name="Yoshinaga Y."/>
            <person name="Zwiers L.-H."/>
            <person name="Turgeon B."/>
            <person name="Goodwin S."/>
            <person name="Spatafora J."/>
            <person name="Crous P."/>
            <person name="Grigoriev I."/>
        </authorList>
    </citation>
    <scope>NUCLEOTIDE SEQUENCE</scope>
    <source>
        <strain evidence="2">ATCC 36951</strain>
    </source>
</reference>
<gene>
    <name evidence="2" type="ORF">M409DRAFT_19545</name>
</gene>
<dbReference type="PANTHER" id="PTHR37540">
    <property type="entry name" value="TRANSCRIPTION FACTOR (ACR-2), PUTATIVE-RELATED-RELATED"/>
    <property type="match status" value="1"/>
</dbReference>
<dbReference type="PANTHER" id="PTHR37540:SF5">
    <property type="entry name" value="TRANSCRIPTION FACTOR DOMAIN-CONTAINING PROTEIN"/>
    <property type="match status" value="1"/>
</dbReference>
<feature type="region of interest" description="Disordered" evidence="1">
    <location>
        <begin position="73"/>
        <end position="107"/>
    </location>
</feature>
<feature type="compositionally biased region" description="Basic and acidic residues" evidence="1">
    <location>
        <begin position="1"/>
        <end position="12"/>
    </location>
</feature>
<protein>
    <recommendedName>
        <fullName evidence="4">Tachykinin family protein</fullName>
    </recommendedName>
</protein>
<evidence type="ECO:0000313" key="2">
    <source>
        <dbReference type="EMBL" id="KAF2169927.1"/>
    </source>
</evidence>
<feature type="region of interest" description="Disordered" evidence="1">
    <location>
        <begin position="1"/>
        <end position="37"/>
    </location>
</feature>